<sequence>MFSPGHLPPSASHEQHNSSTVMTGNPVTAGGVDYGVRSAVAGAGGYPARAAQAYHGGGGMDAAAGFNSYGVGAGSNTADSLKGFECSDLDNALLGSGGLHSTGGSDGQMYPVPNRTMATNPANMPYGEYGQGDTTSEGFGYGHVSRSNAYNNQYMSGSMYSRQTRGMNSMNTTLQQHSSNSDYASENMTRRMSVPAAESNVSSYTRSNSYPIGAPYENAHNQFPPSSQSYSSMTGYNQTAFPELDSNASSVAAGHMRRTQGGSYMQSYSSSAVKKPSYPTAGTGNDGWADSGYSAQSKFPSHSSMSNPKALSSLDSVPVDSSSMYPQFPHRNQNSTTMQGMQYNNSRQTPYPSANPEMTANQYPSVNSMDMYTPTSTSMNYNNKAAKTFAGGNGTAYNQMAVGQSRAPGYKHVTNSQQTAMGQSNMSASSQSQKLRHFGPMPNQSQNAHHMPYRGYNTADTSVNNGQSVVTPNMDGQYQHYNQYSAGTTTTRHGRLRSLDGRFVSGASSMQAGMAASTFPVQNPNQRSFDSVTHQQGVASHSFGNTNTAYYNNRTKTDAFSPTTMQTNAGCQETYTNQTYLEGQQRYNAMNCPNAIANENCPPAYQMPTDATQSEADIRRNMIFSAELEKLARLSRDPMADDFALGINPIDGAPQIPDTVSSLAQPVKNPPYPNATGGNMARGLFNNQGTNSSDNSTGMGKNFQSPSASASSVTTNQSVKMTSAPSSVTESCAAALSAPSTPSSNAGVAPQTSPDSNPTKPVRTSAPTNQSTPTPTTVTSQDKGKDSQNAVQQLQRLTQSLKDKKDDGVKGSHMEYLSHSSDSSSSLGGQNCIAALSAACRNMIADMDSSVPKLTPTSHSPVGMKAVMDNTGSILGQKYTPIPSNQTSYASQMPEQMFSPSTANGQNISPPLVSIGDSFGSPPYNTANIPTDYQVQFSDFLEQSVPMQMNTRRPEEKPRKKGKRKKSDEVNDMLTASTIGPKKRRGRKKSSQNPLSVESFDQPPSLENFNASTPVSDGQLPLVEENPNRSATQTPNMLSNCWRTNDSKINSSESMPGLLSNHQPPSVDSDSVTQDFLDSVFSPDTTMSTTNQEPVDSFSQLTCINQSHHSPASSLTSQQSMNETASTGSYSSQGGLISRTNQNFQVENMEQSKLAVSQAMKASKTSNSTVSSTGDFISNPVSTSSDTTDPSSEKGAPEEVHPLKILQAQIQLQRQQFNLNDSRPLPLKNASRKTAGVIPTKKTGPSSVQGEVDVNVLMAEEDATWYMPSEQPKEPEVPWENTRKNAKGKDSSTVFPWDWFAS</sequence>
<dbReference type="GeneID" id="119730385"/>
<feature type="compositionally biased region" description="Low complexity" evidence="1">
    <location>
        <begin position="731"/>
        <end position="746"/>
    </location>
</feature>
<evidence type="ECO:0000313" key="2">
    <source>
        <dbReference type="EnsemblMetazoa" id="XP_038059179.1"/>
    </source>
</evidence>
<dbReference type="GO" id="GO:0006355">
    <property type="term" value="P:regulation of DNA-templated transcription"/>
    <property type="evidence" value="ECO:0007669"/>
    <property type="project" value="InterPro"/>
</dbReference>
<evidence type="ECO:0000256" key="1">
    <source>
        <dbReference type="SAM" id="MobiDB-lite"/>
    </source>
</evidence>
<feature type="compositionally biased region" description="Basic and acidic residues" evidence="1">
    <location>
        <begin position="1271"/>
        <end position="1290"/>
    </location>
</feature>
<feature type="region of interest" description="Disordered" evidence="1">
    <location>
        <begin position="295"/>
        <end position="318"/>
    </location>
</feature>
<feature type="region of interest" description="Disordered" evidence="1">
    <location>
        <begin position="1108"/>
        <end position="1136"/>
    </location>
</feature>
<dbReference type="OMA" id="PWDWFAS"/>
<evidence type="ECO:0000313" key="3">
    <source>
        <dbReference type="Proteomes" id="UP000887568"/>
    </source>
</evidence>
<feature type="compositionally biased region" description="Polar residues" evidence="1">
    <location>
        <begin position="685"/>
        <end position="730"/>
    </location>
</feature>
<feature type="compositionally biased region" description="Polar residues" evidence="1">
    <location>
        <begin position="295"/>
        <end position="310"/>
    </location>
</feature>
<feature type="region of interest" description="Disordered" evidence="1">
    <location>
        <begin position="668"/>
        <end position="828"/>
    </location>
</feature>
<reference evidence="2" key="1">
    <citation type="submission" date="2022-11" db="UniProtKB">
        <authorList>
            <consortium name="EnsemblMetazoa"/>
        </authorList>
    </citation>
    <scope>IDENTIFICATION</scope>
</reference>
<feature type="compositionally biased region" description="Polar residues" evidence="1">
    <location>
        <begin position="1028"/>
        <end position="1072"/>
    </location>
</feature>
<dbReference type="InterPro" id="IPR037644">
    <property type="entry name" value="MN1"/>
</dbReference>
<dbReference type="PANTHER" id="PTHR15821">
    <property type="entry name" value="PROTEIN MN1"/>
    <property type="match status" value="1"/>
</dbReference>
<dbReference type="PANTHER" id="PTHR15821:SF0">
    <property type="entry name" value="TRANSCRIPTIONAL ACTIVATOR MN1"/>
    <property type="match status" value="1"/>
</dbReference>
<feature type="region of interest" description="Disordered" evidence="1">
    <location>
        <begin position="1164"/>
        <end position="1197"/>
    </location>
</feature>
<name>A0A914A6T0_PATMI</name>
<accession>A0A914A6T0</accession>
<feature type="compositionally biased region" description="Polar residues" evidence="1">
    <location>
        <begin position="787"/>
        <end position="800"/>
    </location>
</feature>
<feature type="region of interest" description="Disordered" evidence="1">
    <location>
        <begin position="1"/>
        <end position="25"/>
    </location>
</feature>
<dbReference type="RefSeq" id="XP_038059179.1">
    <property type="nucleotide sequence ID" value="XM_038203251.1"/>
</dbReference>
<feature type="compositionally biased region" description="Basic residues" evidence="1">
    <location>
        <begin position="981"/>
        <end position="990"/>
    </location>
</feature>
<feature type="compositionally biased region" description="Polar residues" evidence="1">
    <location>
        <begin position="1005"/>
        <end position="1016"/>
    </location>
</feature>
<keyword evidence="3" id="KW-1185">Reference proteome</keyword>
<dbReference type="EnsemblMetazoa" id="XM_038203251.1">
    <property type="protein sequence ID" value="XP_038059179.1"/>
    <property type="gene ID" value="LOC119730385"/>
</dbReference>
<feature type="compositionally biased region" description="Basic and acidic residues" evidence="1">
    <location>
        <begin position="801"/>
        <end position="813"/>
    </location>
</feature>
<protein>
    <submittedName>
        <fullName evidence="2">Uncharacterized protein</fullName>
    </submittedName>
</protein>
<dbReference type="Proteomes" id="UP000887568">
    <property type="component" value="Unplaced"/>
</dbReference>
<feature type="region of interest" description="Disordered" evidence="1">
    <location>
        <begin position="943"/>
        <end position="1072"/>
    </location>
</feature>
<dbReference type="OrthoDB" id="9881263at2759"/>
<feature type="compositionally biased region" description="Polar residues" evidence="1">
    <location>
        <begin position="1164"/>
        <end position="1181"/>
    </location>
</feature>
<feature type="compositionally biased region" description="Low complexity" evidence="1">
    <location>
        <begin position="764"/>
        <end position="780"/>
    </location>
</feature>
<proteinExistence type="predicted"/>
<feature type="compositionally biased region" description="Polar residues" evidence="1">
    <location>
        <begin position="750"/>
        <end position="759"/>
    </location>
</feature>
<feature type="region of interest" description="Disordered" evidence="1">
    <location>
        <begin position="1266"/>
        <end position="1302"/>
    </location>
</feature>
<organism evidence="2 3">
    <name type="scientific">Patiria miniata</name>
    <name type="common">Bat star</name>
    <name type="synonym">Asterina miniata</name>
    <dbReference type="NCBI Taxonomy" id="46514"/>
    <lineage>
        <taxon>Eukaryota</taxon>
        <taxon>Metazoa</taxon>
        <taxon>Echinodermata</taxon>
        <taxon>Eleutherozoa</taxon>
        <taxon>Asterozoa</taxon>
        <taxon>Asteroidea</taxon>
        <taxon>Valvatacea</taxon>
        <taxon>Valvatida</taxon>
        <taxon>Asterinidae</taxon>
        <taxon>Patiria</taxon>
    </lineage>
</organism>